<dbReference type="FunCoup" id="A0A0N8VKP3">
    <property type="interactions" value="57"/>
</dbReference>
<proteinExistence type="inferred from homology"/>
<dbReference type="NCBIfam" id="TIGR04336">
    <property type="entry name" value="AmmeMemoSam_B"/>
    <property type="match status" value="1"/>
</dbReference>
<reference evidence="3 4" key="1">
    <citation type="submission" date="2015-09" db="EMBL/GenBank/DDBJ databases">
        <title>Heavy metals and arsenic resistance mechanisms in polyextremophilic archaea of the family Ferroplasmaceae.</title>
        <authorList>
            <person name="Bulaev A.G."/>
            <person name="Kanygina A.V."/>
        </authorList>
    </citation>
    <scope>NUCLEOTIDE SEQUENCE [LARGE SCALE GENOMIC DNA]</scope>
    <source>
        <strain evidence="3 4">BH2</strain>
    </source>
</reference>
<dbReference type="InParanoid" id="A0A0N8VKP3"/>
<evidence type="ECO:0000256" key="2">
    <source>
        <dbReference type="HAMAP-Rule" id="MF_00055"/>
    </source>
</evidence>
<evidence type="ECO:0000313" key="3">
    <source>
        <dbReference type="EMBL" id="KQB34284.1"/>
    </source>
</evidence>
<gene>
    <name evidence="3" type="ORF">AOG55_01070</name>
</gene>
<dbReference type="AlphaFoldDB" id="A0A0N8VKP3"/>
<protein>
    <recommendedName>
        <fullName evidence="2">MEMO1 family protein AOG55_01070</fullName>
    </recommendedName>
</protein>
<evidence type="ECO:0000256" key="1">
    <source>
        <dbReference type="ARBA" id="ARBA00006315"/>
    </source>
</evidence>
<sequence>MMNARRPYVAGAFYPDDRNELLKMLDLYMSQDFPQIKFKKIIGIIVPHAGYIYSGSTAAYAYNILRGIEKHDFIIIGPNHYGYPRHPSIYPDGFWETPLGDAKVDSDLSKVLIKKSGIIQEDREAHDIEHSIEVQIPFLQYIFNNNFEFAPIILGDQSMHTAKSIAETIYSLNRIPPVIISSDLNHYLSYDENNRNDDIIINDILKLNLTRYYDDINQYDITACGFGAIAVLMYITKRMGGKIRILHHSNSGDAFGDKRRVVGYGAFLSYIE</sequence>
<name>A0A0N8VKP3_9ARCH</name>
<organism evidence="3 4">
    <name type="scientific">Acidiplasma cupricumulans</name>
    <dbReference type="NCBI Taxonomy" id="312540"/>
    <lineage>
        <taxon>Archaea</taxon>
        <taxon>Methanobacteriati</taxon>
        <taxon>Thermoplasmatota</taxon>
        <taxon>Thermoplasmata</taxon>
        <taxon>Thermoplasmatales</taxon>
        <taxon>Ferroplasmaceae</taxon>
        <taxon>Acidiplasma</taxon>
    </lineage>
</organism>
<keyword evidence="4" id="KW-1185">Reference proteome</keyword>
<dbReference type="InterPro" id="IPR002737">
    <property type="entry name" value="MEMO1_fam"/>
</dbReference>
<dbReference type="Pfam" id="PF01875">
    <property type="entry name" value="Memo"/>
    <property type="match status" value="1"/>
</dbReference>
<evidence type="ECO:0000313" key="4">
    <source>
        <dbReference type="Proteomes" id="UP000050301"/>
    </source>
</evidence>
<dbReference type="Gene3D" id="3.40.830.10">
    <property type="entry name" value="LigB-like"/>
    <property type="match status" value="1"/>
</dbReference>
<dbReference type="EMBL" id="LKBH01000263">
    <property type="protein sequence ID" value="KQB34284.1"/>
    <property type="molecule type" value="Genomic_DNA"/>
</dbReference>
<comment type="similarity">
    <text evidence="1 2">Belongs to the MEMO1 family.</text>
</comment>
<dbReference type="Proteomes" id="UP000050301">
    <property type="component" value="Unassembled WGS sequence"/>
</dbReference>
<dbReference type="PANTHER" id="PTHR11060">
    <property type="entry name" value="PROTEIN MEMO1"/>
    <property type="match status" value="1"/>
</dbReference>
<dbReference type="PANTHER" id="PTHR11060:SF0">
    <property type="entry name" value="PROTEIN MEMO1"/>
    <property type="match status" value="1"/>
</dbReference>
<dbReference type="CDD" id="cd07361">
    <property type="entry name" value="MEMO_like"/>
    <property type="match status" value="1"/>
</dbReference>
<accession>A0A0N8VKP3</accession>
<comment type="caution">
    <text evidence="3">The sequence shown here is derived from an EMBL/GenBank/DDBJ whole genome shotgun (WGS) entry which is preliminary data.</text>
</comment>
<dbReference type="NCBIfam" id="NF001987">
    <property type="entry name" value="PRK00782.1"/>
    <property type="match status" value="1"/>
</dbReference>
<dbReference type="HAMAP" id="MF_00055">
    <property type="entry name" value="MEMO1"/>
    <property type="match status" value="1"/>
</dbReference>